<accession>A0A0V1EHG3</accession>
<sequence length="977" mass="111683">MNVIGLKCFTFLINLNRNCIYMQRSIYYNYLFVFIGKFYSYFIADRMVESNQPAFFRLSVCDLSLSDLSGSTPEITLQHLEIGLQSPNVSDQLAVVGSVVSSLEKYNFLWFIQKVFAKLAEAYCVGNNLLRREIVQTFKLCVEHTYQIRNGHQIGEILVNVAYCNDYVARALTLRLFGLLAHQLYEVQSIQIFINSALSSKNCDELTAAIYAASQFSRYTIEFADSVYDKIVHLLHSDEIPRAVKFASMYILQHVNVGENRHKRLMYDLEAVLCIHIADYRFAERLLRAVVKMGTKNGAFGKYIPFIILRIVTGDSGRRIKETALEYLAEFALKCPVNFGTKGLLIFQKMFSKRSSGEPFQLRNLLRAFLYAAGGACIAPLNTEQKLDVVFFCNELIDSDAFESCAAGVAAYFNLITYTKDILLKELLLKSMILNFSKAVVKFNTCEPDENCCIEVFYYFVNAIFNYWILSDKKNAFLLKFLVSTIPATKAHRFVVLNVLRKMSSLCFETMKKISSLCDIKWLEEPFELGLVYFFAPPLCETSADTASVNKLKLTAWNKYMIGLTAMNTGHFKLAADMFEIICNYKIENDQHYKWLQLLIKICQNEAALMRMNCDNNDMELSSTLIAAASCYQTVISFLQDYCEAKGSSSFSVCWCMCRMVYLQALHNISNACKYLDYSIQLDKTGNIEQCIINFTKKMLPSYSKLNLVMKNLNSIKMKCFRIDPDSLFSIDTFYNSVWILFLLLSLLLKKQTRDLEWQKLEKASTERSLTVSIFMKLIAKLKILKKHYTSDNIQKAEMFKEILFKTKWPSFMFPKCFFFVTRKQHLTLNIPADMSSPHCAKCISSDQMFTVHLEGQFNEGINKKLYACANKVLIIVTAATPVDIITLTDDESARNDSRHKILTSEDIIYSREVAVLDGCFSTYLVFNAPPLEIIPMKSNGAGILSVSVHLLDGDSVFKLDVGDANRIYYKFVDEIT</sequence>
<evidence type="ECO:0000256" key="3">
    <source>
        <dbReference type="ARBA" id="ARBA00008565"/>
    </source>
</evidence>
<dbReference type="Pfam" id="PF24436">
    <property type="entry name" value="INTS7_N"/>
    <property type="match status" value="1"/>
</dbReference>
<evidence type="ECO:0000259" key="8">
    <source>
        <dbReference type="Pfam" id="PF24437"/>
    </source>
</evidence>
<dbReference type="EMBL" id="JYDR01000037">
    <property type="protein sequence ID" value="KRY73207.1"/>
    <property type="molecule type" value="Genomic_DNA"/>
</dbReference>
<feature type="domain" description="Integrator complex subunit 7 N-terminal" evidence="7">
    <location>
        <begin position="77"/>
        <end position="571"/>
    </location>
</feature>
<dbReference type="GO" id="GO:0034472">
    <property type="term" value="P:snRNA 3'-end processing"/>
    <property type="evidence" value="ECO:0007669"/>
    <property type="project" value="TreeGrafter"/>
</dbReference>
<comment type="similarity">
    <text evidence="3">Belongs to the Integrator subunit 7 family.</text>
</comment>
<evidence type="ECO:0000259" key="7">
    <source>
        <dbReference type="Pfam" id="PF24436"/>
    </source>
</evidence>
<name>A0A0V1EHG3_TRIPS</name>
<comment type="caution">
    <text evidence="9">The sequence shown here is derived from an EMBL/GenBank/DDBJ whole genome shotgun (WGS) entry which is preliminary data.</text>
</comment>
<dbReference type="PANTHER" id="PTHR13322:SF2">
    <property type="entry name" value="INTEGRATOR COMPLEX SUBUNIT 7"/>
    <property type="match status" value="1"/>
</dbReference>
<comment type="subcellular location">
    <subcellularLocation>
        <location evidence="2">Cytoplasm</location>
    </subcellularLocation>
    <subcellularLocation>
        <location evidence="1">Nucleus</location>
    </subcellularLocation>
</comment>
<gene>
    <name evidence="9" type="primary">INTS7</name>
    <name evidence="9" type="ORF">T4A_13892</name>
</gene>
<feature type="domain" description="Integrator complex subunit 7 helical bundle" evidence="8">
    <location>
        <begin position="573"/>
        <end position="737"/>
    </location>
</feature>
<evidence type="ECO:0000256" key="2">
    <source>
        <dbReference type="ARBA" id="ARBA00004496"/>
    </source>
</evidence>
<dbReference type="InterPro" id="IPR056516">
    <property type="entry name" value="INTS7_N"/>
</dbReference>
<dbReference type="GO" id="GO:0032039">
    <property type="term" value="C:integrator complex"/>
    <property type="evidence" value="ECO:0007669"/>
    <property type="project" value="InterPro"/>
</dbReference>
<dbReference type="GO" id="GO:0005737">
    <property type="term" value="C:cytoplasm"/>
    <property type="evidence" value="ECO:0007669"/>
    <property type="project" value="UniProtKB-SubCell"/>
</dbReference>
<evidence type="ECO:0000256" key="1">
    <source>
        <dbReference type="ARBA" id="ARBA00004123"/>
    </source>
</evidence>
<dbReference type="InterPro" id="IPR033060">
    <property type="entry name" value="INTS7"/>
</dbReference>
<dbReference type="Pfam" id="PF24437">
    <property type="entry name" value="INTS7_HB"/>
    <property type="match status" value="1"/>
</dbReference>
<dbReference type="InterPro" id="IPR016024">
    <property type="entry name" value="ARM-type_fold"/>
</dbReference>
<dbReference type="SUPFAM" id="SSF48371">
    <property type="entry name" value="ARM repeat"/>
    <property type="match status" value="1"/>
</dbReference>
<protein>
    <submittedName>
        <fullName evidence="9">Integrator complex subunit 7</fullName>
    </submittedName>
</protein>
<proteinExistence type="inferred from homology"/>
<evidence type="ECO:0000256" key="4">
    <source>
        <dbReference type="ARBA" id="ARBA00022490"/>
    </source>
</evidence>
<dbReference type="AlphaFoldDB" id="A0A0V1EHG3"/>
<keyword evidence="6" id="KW-1133">Transmembrane helix</keyword>
<evidence type="ECO:0000256" key="5">
    <source>
        <dbReference type="ARBA" id="ARBA00023242"/>
    </source>
</evidence>
<keyword evidence="6" id="KW-0812">Transmembrane</keyword>
<feature type="transmembrane region" description="Helical" evidence="6">
    <location>
        <begin position="26"/>
        <end position="44"/>
    </location>
</feature>
<evidence type="ECO:0000313" key="9">
    <source>
        <dbReference type="EMBL" id="KRY73207.1"/>
    </source>
</evidence>
<dbReference type="InterPro" id="IPR056517">
    <property type="entry name" value="INTS7_HB"/>
</dbReference>
<keyword evidence="6" id="KW-0472">Membrane</keyword>
<keyword evidence="5" id="KW-0539">Nucleus</keyword>
<keyword evidence="4" id="KW-0963">Cytoplasm</keyword>
<dbReference type="PANTHER" id="PTHR13322">
    <property type="entry name" value="C1ORF73 PROTEIN"/>
    <property type="match status" value="1"/>
</dbReference>
<reference evidence="9 10" key="1">
    <citation type="submission" date="2015-01" db="EMBL/GenBank/DDBJ databases">
        <title>Evolution of Trichinella species and genotypes.</title>
        <authorList>
            <person name="Korhonen P.K."/>
            <person name="Edoardo P."/>
            <person name="Giuseppe L.R."/>
            <person name="Gasser R.B."/>
        </authorList>
    </citation>
    <scope>NUCLEOTIDE SEQUENCE [LARGE SCALE GENOMIC DNA]</scope>
    <source>
        <strain evidence="9">ISS13</strain>
    </source>
</reference>
<dbReference type="Proteomes" id="UP000054632">
    <property type="component" value="Unassembled WGS sequence"/>
</dbReference>
<evidence type="ECO:0000256" key="6">
    <source>
        <dbReference type="SAM" id="Phobius"/>
    </source>
</evidence>
<evidence type="ECO:0000313" key="10">
    <source>
        <dbReference type="Proteomes" id="UP000054632"/>
    </source>
</evidence>
<organism evidence="9 10">
    <name type="scientific">Trichinella pseudospiralis</name>
    <name type="common">Parasitic roundworm</name>
    <dbReference type="NCBI Taxonomy" id="6337"/>
    <lineage>
        <taxon>Eukaryota</taxon>
        <taxon>Metazoa</taxon>
        <taxon>Ecdysozoa</taxon>
        <taxon>Nematoda</taxon>
        <taxon>Enoplea</taxon>
        <taxon>Dorylaimia</taxon>
        <taxon>Trichinellida</taxon>
        <taxon>Trichinellidae</taxon>
        <taxon>Trichinella</taxon>
    </lineage>
</organism>